<evidence type="ECO:0008006" key="11">
    <source>
        <dbReference type="Google" id="ProtNLM"/>
    </source>
</evidence>
<dbReference type="PANTHER" id="PTHR43079">
    <property type="entry name" value="PROBABLE CADMIUM/ZINC-TRANSPORTING ATPASE HMA1"/>
    <property type="match status" value="1"/>
</dbReference>
<sequence>MIRVIDAGLAYASRVFRAPAEAEHGFPLVLVSPDPTTGQGGAVVPIELVSPWPAGFLVLGDALATFNPCTGTACPSPLSAPSALGRVGSDVTLKAADVVVVRDELAAVPAVVALSRRARRVVVQNLVLAGAFIAGLVLWDLFGTLPLPLGVLGHEGSTVVVGLNGLRLLRDTAWSARAHDRRQAGDHVQGVTR</sequence>
<accession>A0ABP7QXM9</accession>
<evidence type="ECO:0000256" key="5">
    <source>
        <dbReference type="ARBA" id="ARBA00022840"/>
    </source>
</evidence>
<evidence type="ECO:0000256" key="8">
    <source>
        <dbReference type="SAM" id="Phobius"/>
    </source>
</evidence>
<dbReference type="InterPro" id="IPR036412">
    <property type="entry name" value="HAD-like_sf"/>
</dbReference>
<evidence type="ECO:0000256" key="2">
    <source>
        <dbReference type="ARBA" id="ARBA00006024"/>
    </source>
</evidence>
<evidence type="ECO:0000256" key="6">
    <source>
        <dbReference type="ARBA" id="ARBA00022842"/>
    </source>
</evidence>
<dbReference type="RefSeq" id="WP_425549152.1">
    <property type="nucleotide sequence ID" value="NZ_BAABAL010000004.1"/>
</dbReference>
<protein>
    <recommendedName>
        <fullName evidence="11">P-type E1-E2 ATPase</fullName>
    </recommendedName>
</protein>
<name>A0ABP7QXM9_9PSEU</name>
<keyword evidence="6" id="KW-0460">Magnesium</keyword>
<comment type="caution">
    <text evidence="9">The sequence shown here is derived from an EMBL/GenBank/DDBJ whole genome shotgun (WGS) entry which is preliminary data.</text>
</comment>
<keyword evidence="8" id="KW-1133">Transmembrane helix</keyword>
<dbReference type="Gene3D" id="3.40.50.1000">
    <property type="entry name" value="HAD superfamily/HAD-like"/>
    <property type="match status" value="1"/>
</dbReference>
<dbReference type="SUPFAM" id="SSF56784">
    <property type="entry name" value="HAD-like"/>
    <property type="match status" value="1"/>
</dbReference>
<keyword evidence="3" id="KW-0479">Metal-binding</keyword>
<evidence type="ECO:0000256" key="7">
    <source>
        <dbReference type="ARBA" id="ARBA00022967"/>
    </source>
</evidence>
<evidence type="ECO:0000256" key="1">
    <source>
        <dbReference type="ARBA" id="ARBA00004141"/>
    </source>
</evidence>
<gene>
    <name evidence="9" type="ORF">GCM10022247_04820</name>
</gene>
<keyword evidence="8" id="KW-0472">Membrane</keyword>
<keyword evidence="10" id="KW-1185">Reference proteome</keyword>
<feature type="transmembrane region" description="Helical" evidence="8">
    <location>
        <begin position="122"/>
        <end position="142"/>
    </location>
</feature>
<reference evidence="10" key="1">
    <citation type="journal article" date="2019" name="Int. J. Syst. Evol. Microbiol.">
        <title>The Global Catalogue of Microorganisms (GCM) 10K type strain sequencing project: providing services to taxonomists for standard genome sequencing and annotation.</title>
        <authorList>
            <consortium name="The Broad Institute Genomics Platform"/>
            <consortium name="The Broad Institute Genome Sequencing Center for Infectious Disease"/>
            <person name="Wu L."/>
            <person name="Ma J."/>
        </authorList>
    </citation>
    <scope>NUCLEOTIDE SEQUENCE [LARGE SCALE GENOMIC DNA]</scope>
    <source>
        <strain evidence="10">JCM 17342</strain>
    </source>
</reference>
<evidence type="ECO:0000256" key="4">
    <source>
        <dbReference type="ARBA" id="ARBA00022741"/>
    </source>
</evidence>
<dbReference type="EMBL" id="BAABAL010000004">
    <property type="protein sequence ID" value="GAA3989308.1"/>
    <property type="molecule type" value="Genomic_DNA"/>
</dbReference>
<evidence type="ECO:0000313" key="10">
    <source>
        <dbReference type="Proteomes" id="UP001501747"/>
    </source>
</evidence>
<dbReference type="InterPro" id="IPR023214">
    <property type="entry name" value="HAD_sf"/>
</dbReference>
<organism evidence="9 10">
    <name type="scientific">Allokutzneria multivorans</name>
    <dbReference type="NCBI Taxonomy" id="1142134"/>
    <lineage>
        <taxon>Bacteria</taxon>
        <taxon>Bacillati</taxon>
        <taxon>Actinomycetota</taxon>
        <taxon>Actinomycetes</taxon>
        <taxon>Pseudonocardiales</taxon>
        <taxon>Pseudonocardiaceae</taxon>
        <taxon>Allokutzneria</taxon>
    </lineage>
</organism>
<keyword evidence="4" id="KW-0547">Nucleotide-binding</keyword>
<proteinExistence type="inferred from homology"/>
<keyword evidence="7" id="KW-1278">Translocase</keyword>
<evidence type="ECO:0000313" key="9">
    <source>
        <dbReference type="EMBL" id="GAA3989308.1"/>
    </source>
</evidence>
<evidence type="ECO:0000256" key="3">
    <source>
        <dbReference type="ARBA" id="ARBA00022723"/>
    </source>
</evidence>
<keyword evidence="8" id="KW-0812">Transmembrane</keyword>
<dbReference type="PANTHER" id="PTHR43079:SF1">
    <property type="entry name" value="CADMIUM_ZINC-TRANSPORTING ATPASE HMA1, CHLOROPLASTIC-RELATED"/>
    <property type="match status" value="1"/>
</dbReference>
<dbReference type="InterPro" id="IPR051949">
    <property type="entry name" value="Cation_Transport_ATPase"/>
</dbReference>
<comment type="similarity">
    <text evidence="2">Belongs to the cation transport ATPase (P-type) (TC 3.A.3) family. Type IB subfamily.</text>
</comment>
<keyword evidence="5" id="KW-0067">ATP-binding</keyword>
<comment type="subcellular location">
    <subcellularLocation>
        <location evidence="1">Membrane</location>
        <topology evidence="1">Multi-pass membrane protein</topology>
    </subcellularLocation>
</comment>
<dbReference type="Proteomes" id="UP001501747">
    <property type="component" value="Unassembled WGS sequence"/>
</dbReference>